<gene>
    <name evidence="1" type="ORF">J2Z66_003308</name>
</gene>
<name>A0ABS4IVT1_9BACL</name>
<reference evidence="1 2" key="1">
    <citation type="submission" date="2021-03" db="EMBL/GenBank/DDBJ databases">
        <title>Genomic Encyclopedia of Type Strains, Phase IV (KMG-IV): sequencing the most valuable type-strain genomes for metagenomic binning, comparative biology and taxonomic classification.</title>
        <authorList>
            <person name="Goeker M."/>
        </authorList>
    </citation>
    <scope>NUCLEOTIDE SEQUENCE [LARGE SCALE GENOMIC DNA]</scope>
    <source>
        <strain evidence="1 2">DSM 26048</strain>
    </source>
</reference>
<evidence type="ECO:0000313" key="1">
    <source>
        <dbReference type="EMBL" id="MBP1991701.1"/>
    </source>
</evidence>
<proteinExistence type="predicted"/>
<dbReference type="Proteomes" id="UP001519287">
    <property type="component" value="Unassembled WGS sequence"/>
</dbReference>
<evidence type="ECO:0000313" key="2">
    <source>
        <dbReference type="Proteomes" id="UP001519287"/>
    </source>
</evidence>
<accession>A0ABS4IVT1</accession>
<dbReference type="EMBL" id="JAGGLB010000010">
    <property type="protein sequence ID" value="MBP1991701.1"/>
    <property type="molecule type" value="Genomic_DNA"/>
</dbReference>
<sequence>MITIWPVEVYSGMEVKSFKPESAKSDIYKHAIIIIII</sequence>
<protein>
    <submittedName>
        <fullName evidence="1">Uncharacterized protein</fullName>
    </submittedName>
</protein>
<comment type="caution">
    <text evidence="1">The sequence shown here is derived from an EMBL/GenBank/DDBJ whole genome shotgun (WGS) entry which is preliminary data.</text>
</comment>
<organism evidence="1 2">
    <name type="scientific">Paenibacillus eucommiae</name>
    <dbReference type="NCBI Taxonomy" id="1355755"/>
    <lineage>
        <taxon>Bacteria</taxon>
        <taxon>Bacillati</taxon>
        <taxon>Bacillota</taxon>
        <taxon>Bacilli</taxon>
        <taxon>Bacillales</taxon>
        <taxon>Paenibacillaceae</taxon>
        <taxon>Paenibacillus</taxon>
    </lineage>
</organism>
<keyword evidence="2" id="KW-1185">Reference proteome</keyword>